<keyword evidence="1" id="KW-0808">Transferase</keyword>
<dbReference type="Pfam" id="PF04672">
    <property type="entry name" value="Methyltransf_19"/>
    <property type="match status" value="1"/>
</dbReference>
<name>A0A4R1HVW9_PSEEN</name>
<dbReference type="RefSeq" id="WP_132421483.1">
    <property type="nucleotide sequence ID" value="NZ_SMFZ01000001.1"/>
</dbReference>
<dbReference type="AlphaFoldDB" id="A0A4R1HVW9"/>
<proteinExistence type="predicted"/>
<gene>
    <name evidence="1" type="ORF">EV378_0953</name>
</gene>
<accession>A0A4R1HVW9</accession>
<sequence length="273" mass="29744">MTDGPDVREGGEPPDLQRPSIARVYDYMLGGNHNFAVDREFAARMLERLPGVAGTFANNRAFLRRAVRYCVRAGVDQFLDLGSGIPTMGSVHEVARAIDPDTRVAYVDNEPVAVAHSEQILAGLDGVSISSADMRDPESVWSAPGVRDVLDLERPVAVLMVAVLHFAGPADDPRSILDGYRSRLVPGSLFAVSHATTDLRDPADRAAMEEGERLYRESSTPLHLRDRSQLADLLSALTLVDPGVVEMRDWHRDPEEPEARGVGEALAVVGRVD</sequence>
<dbReference type="SUPFAM" id="SSF53335">
    <property type="entry name" value="S-adenosyl-L-methionine-dependent methyltransferases"/>
    <property type="match status" value="1"/>
</dbReference>
<protein>
    <submittedName>
        <fullName evidence="1">S-adenosyl methyltransferase</fullName>
    </submittedName>
</protein>
<dbReference type="Gene3D" id="3.40.50.150">
    <property type="entry name" value="Vaccinia Virus protein VP39"/>
    <property type="match status" value="1"/>
</dbReference>
<dbReference type="PIRSF" id="PIRSF017393">
    <property type="entry name" value="MTase_SAV2177"/>
    <property type="match status" value="1"/>
</dbReference>
<dbReference type="OrthoDB" id="5175904at2"/>
<dbReference type="InterPro" id="IPR029063">
    <property type="entry name" value="SAM-dependent_MTases_sf"/>
</dbReference>
<comment type="caution">
    <text evidence="1">The sequence shown here is derived from an EMBL/GenBank/DDBJ whole genome shotgun (WGS) entry which is preliminary data.</text>
</comment>
<reference evidence="1 2" key="1">
    <citation type="submission" date="2019-03" db="EMBL/GenBank/DDBJ databases">
        <title>Sequencing the genomes of 1000 actinobacteria strains.</title>
        <authorList>
            <person name="Klenk H.-P."/>
        </authorList>
    </citation>
    <scope>NUCLEOTIDE SEQUENCE [LARGE SCALE GENOMIC DNA]</scope>
    <source>
        <strain evidence="1 2">DSM 44969</strain>
    </source>
</reference>
<dbReference type="GO" id="GO:0008168">
    <property type="term" value="F:methyltransferase activity"/>
    <property type="evidence" value="ECO:0007669"/>
    <property type="project" value="UniProtKB-KW"/>
</dbReference>
<dbReference type="Proteomes" id="UP000295560">
    <property type="component" value="Unassembled WGS sequence"/>
</dbReference>
<dbReference type="InterPro" id="IPR006764">
    <property type="entry name" value="SAM_dep_MeTrfase_SAV2177_type"/>
</dbReference>
<evidence type="ECO:0000313" key="2">
    <source>
        <dbReference type="Proteomes" id="UP000295560"/>
    </source>
</evidence>
<organism evidence="1 2">
    <name type="scientific">Pseudonocardia endophytica</name>
    <dbReference type="NCBI Taxonomy" id="401976"/>
    <lineage>
        <taxon>Bacteria</taxon>
        <taxon>Bacillati</taxon>
        <taxon>Actinomycetota</taxon>
        <taxon>Actinomycetes</taxon>
        <taxon>Pseudonocardiales</taxon>
        <taxon>Pseudonocardiaceae</taxon>
        <taxon>Pseudonocardia</taxon>
    </lineage>
</organism>
<evidence type="ECO:0000313" key="1">
    <source>
        <dbReference type="EMBL" id="TCK25155.1"/>
    </source>
</evidence>
<dbReference type="EMBL" id="SMFZ01000001">
    <property type="protein sequence ID" value="TCK25155.1"/>
    <property type="molecule type" value="Genomic_DNA"/>
</dbReference>
<keyword evidence="1" id="KW-0489">Methyltransferase</keyword>
<keyword evidence="2" id="KW-1185">Reference proteome</keyword>
<dbReference type="GO" id="GO:0032259">
    <property type="term" value="P:methylation"/>
    <property type="evidence" value="ECO:0007669"/>
    <property type="project" value="UniProtKB-KW"/>
</dbReference>